<organism evidence="9 10">
    <name type="scientific">Anopheles farauti</name>
    <dbReference type="NCBI Taxonomy" id="69004"/>
    <lineage>
        <taxon>Eukaryota</taxon>
        <taxon>Metazoa</taxon>
        <taxon>Ecdysozoa</taxon>
        <taxon>Arthropoda</taxon>
        <taxon>Hexapoda</taxon>
        <taxon>Insecta</taxon>
        <taxon>Pterygota</taxon>
        <taxon>Neoptera</taxon>
        <taxon>Endopterygota</taxon>
        <taxon>Diptera</taxon>
        <taxon>Nematocera</taxon>
        <taxon>Culicoidea</taxon>
        <taxon>Culicidae</taxon>
        <taxon>Anophelinae</taxon>
        <taxon>Anopheles</taxon>
    </lineage>
</organism>
<sequence>MSELVEFQPQPVCRKRKQKEDEEISDDNDFGSVVESETDGNSYPCTRKNAGYTSVMLYQESKGFPATGQEMLDRQISDQSESQNPERSNKQLNAELSSFVQKKSFAQNMMDIALLSANTNQLRYVIDLGDRHPYYMTSLALIILSLLMQIVVGLAMLGLNRYNMKDRTEIKAASHMNNLSLVGVFLVTLLNVFISTFNGTGAPSVVTTPGTNGTNGTTNALLNFSMP</sequence>
<evidence type="ECO:0000313" key="10">
    <source>
        <dbReference type="Proteomes" id="UP000075886"/>
    </source>
</evidence>
<keyword evidence="6 8" id="KW-0472">Membrane</keyword>
<protein>
    <recommendedName>
        <fullName evidence="11">Ninjurin a</fullName>
    </recommendedName>
</protein>
<proteinExistence type="inferred from homology"/>
<dbReference type="Proteomes" id="UP000075886">
    <property type="component" value="Unassembled WGS sequence"/>
</dbReference>
<dbReference type="EMBL" id="AXCN02000582">
    <property type="status" value="NOT_ANNOTATED_CDS"/>
    <property type="molecule type" value="Genomic_DNA"/>
</dbReference>
<dbReference type="EnsemblMetazoa" id="AFAF019397-RA">
    <property type="protein sequence ID" value="AFAF019397-PA"/>
    <property type="gene ID" value="AFAF019397"/>
</dbReference>
<evidence type="ECO:0000313" key="9">
    <source>
        <dbReference type="EnsemblMetazoa" id="AFAF019397-PA"/>
    </source>
</evidence>
<evidence type="ECO:0000256" key="5">
    <source>
        <dbReference type="ARBA" id="ARBA00022989"/>
    </source>
</evidence>
<keyword evidence="5 8" id="KW-1133">Transmembrane helix</keyword>
<comment type="similarity">
    <text evidence="2">Belongs to the ninjurin family.</text>
</comment>
<dbReference type="PANTHER" id="PTHR12316">
    <property type="entry name" value="NINJURIN-RELATED"/>
    <property type="match status" value="1"/>
</dbReference>
<dbReference type="GO" id="GO:0007155">
    <property type="term" value="P:cell adhesion"/>
    <property type="evidence" value="ECO:0007669"/>
    <property type="project" value="UniProtKB-KW"/>
</dbReference>
<dbReference type="GO" id="GO:0016020">
    <property type="term" value="C:membrane"/>
    <property type="evidence" value="ECO:0007669"/>
    <property type="project" value="UniProtKB-SubCell"/>
</dbReference>
<reference evidence="10" key="1">
    <citation type="submission" date="2014-01" db="EMBL/GenBank/DDBJ databases">
        <title>The Genome Sequence of Anopheles farauti FAR1 (V2).</title>
        <authorList>
            <consortium name="The Broad Institute Genomics Platform"/>
            <person name="Neafsey D.E."/>
            <person name="Besansky N."/>
            <person name="Howell P."/>
            <person name="Walton C."/>
            <person name="Young S.K."/>
            <person name="Zeng Q."/>
            <person name="Gargeya S."/>
            <person name="Fitzgerald M."/>
            <person name="Haas B."/>
            <person name="Abouelleil A."/>
            <person name="Allen A.W."/>
            <person name="Alvarado L."/>
            <person name="Arachchi H.M."/>
            <person name="Berlin A.M."/>
            <person name="Chapman S.B."/>
            <person name="Gainer-Dewar J."/>
            <person name="Goldberg J."/>
            <person name="Griggs A."/>
            <person name="Gujja S."/>
            <person name="Hansen M."/>
            <person name="Howarth C."/>
            <person name="Imamovic A."/>
            <person name="Ireland A."/>
            <person name="Larimer J."/>
            <person name="McCowan C."/>
            <person name="Murphy C."/>
            <person name="Pearson M."/>
            <person name="Poon T.W."/>
            <person name="Priest M."/>
            <person name="Roberts A."/>
            <person name="Saif S."/>
            <person name="Shea T."/>
            <person name="Sisk P."/>
            <person name="Sykes S."/>
            <person name="Wortman J."/>
            <person name="Nusbaum C."/>
            <person name="Birren B."/>
        </authorList>
    </citation>
    <scope>NUCLEOTIDE SEQUENCE [LARGE SCALE GENOMIC DNA]</scope>
    <source>
        <strain evidence="10">FAR1</strain>
    </source>
</reference>
<evidence type="ECO:0000256" key="8">
    <source>
        <dbReference type="SAM" id="Phobius"/>
    </source>
</evidence>
<accession>A0A182QYF6</accession>
<evidence type="ECO:0000256" key="7">
    <source>
        <dbReference type="SAM" id="MobiDB-lite"/>
    </source>
</evidence>
<name>A0A182QYF6_9DIPT</name>
<comment type="subcellular location">
    <subcellularLocation>
        <location evidence="1">Membrane</location>
        <topology evidence="1">Multi-pass membrane protein</topology>
    </subcellularLocation>
</comment>
<evidence type="ECO:0000256" key="6">
    <source>
        <dbReference type="ARBA" id="ARBA00023136"/>
    </source>
</evidence>
<keyword evidence="3 8" id="KW-0812">Transmembrane</keyword>
<feature type="transmembrane region" description="Helical" evidence="8">
    <location>
        <begin position="179"/>
        <end position="197"/>
    </location>
</feature>
<dbReference type="VEuPathDB" id="VectorBase:AFAF019397"/>
<evidence type="ECO:0000256" key="1">
    <source>
        <dbReference type="ARBA" id="ARBA00004141"/>
    </source>
</evidence>
<evidence type="ECO:0000256" key="2">
    <source>
        <dbReference type="ARBA" id="ARBA00008141"/>
    </source>
</evidence>
<evidence type="ECO:0000256" key="4">
    <source>
        <dbReference type="ARBA" id="ARBA00022889"/>
    </source>
</evidence>
<keyword evidence="10" id="KW-1185">Reference proteome</keyword>
<evidence type="ECO:0000256" key="3">
    <source>
        <dbReference type="ARBA" id="ARBA00022692"/>
    </source>
</evidence>
<keyword evidence="4" id="KW-0130">Cell adhesion</keyword>
<dbReference type="GO" id="GO:0042246">
    <property type="term" value="P:tissue regeneration"/>
    <property type="evidence" value="ECO:0007669"/>
    <property type="project" value="InterPro"/>
</dbReference>
<feature type="transmembrane region" description="Helical" evidence="8">
    <location>
        <begin position="134"/>
        <end position="159"/>
    </location>
</feature>
<dbReference type="AlphaFoldDB" id="A0A182QYF6"/>
<dbReference type="InterPro" id="IPR007007">
    <property type="entry name" value="Ninjurin"/>
</dbReference>
<dbReference type="PANTHER" id="PTHR12316:SF20">
    <property type="entry name" value="NINJURIN-A"/>
    <property type="match status" value="1"/>
</dbReference>
<evidence type="ECO:0008006" key="11">
    <source>
        <dbReference type="Google" id="ProtNLM"/>
    </source>
</evidence>
<reference evidence="9" key="2">
    <citation type="submission" date="2020-05" db="UniProtKB">
        <authorList>
            <consortium name="EnsemblMetazoa"/>
        </authorList>
    </citation>
    <scope>IDENTIFICATION</scope>
    <source>
        <strain evidence="9">FAR1</strain>
    </source>
</reference>
<dbReference type="Pfam" id="PF04923">
    <property type="entry name" value="Ninjurin"/>
    <property type="match status" value="1"/>
</dbReference>
<feature type="region of interest" description="Disordered" evidence="7">
    <location>
        <begin position="1"/>
        <end position="45"/>
    </location>
</feature>